<dbReference type="PANTHER" id="PTHR18895">
    <property type="entry name" value="HEMK METHYLTRANSFERASE"/>
    <property type="match status" value="1"/>
</dbReference>
<sequence>MDNYNFQQLLKETYDGLSARGFETSRADWLLEDITGMSRTEIALNFRENVPEHILNEYLSYRERMYKGEPVQYIAGFAEFYGRKFKVNRDVLIPRPETEELVYQTLEILNSKNKVLCDIGTGSGAIAISLKKERPDLSVFATDISACAISIAKENAKMLDAQVEFLLGETLKPLIDKKIKVDVLVSNPPYISYEEQKEMSGTVLDYEPHLALFAPDDGLAIYKDILSNLDKVITKGGLVIFEIGHLQGDILKAYILEHYNVENLKIIKDINQNNRMIQFNWMNQ</sequence>
<dbReference type="CDD" id="cd02440">
    <property type="entry name" value="AdoMet_MTases"/>
    <property type="match status" value="1"/>
</dbReference>
<organism evidence="8 9">
    <name type="scientific">Mammaliicoccus vitulinus</name>
    <dbReference type="NCBI Taxonomy" id="71237"/>
    <lineage>
        <taxon>Bacteria</taxon>
        <taxon>Bacillati</taxon>
        <taxon>Bacillota</taxon>
        <taxon>Bacilli</taxon>
        <taxon>Bacillales</taxon>
        <taxon>Staphylococcaceae</taxon>
        <taxon>Mammaliicoccus</taxon>
    </lineage>
</organism>
<dbReference type="GO" id="GO:0032259">
    <property type="term" value="P:methylation"/>
    <property type="evidence" value="ECO:0007669"/>
    <property type="project" value="UniProtKB-KW"/>
</dbReference>
<dbReference type="NCBIfam" id="TIGR03534">
    <property type="entry name" value="RF_mod_PrmC"/>
    <property type="match status" value="1"/>
</dbReference>
<dbReference type="InterPro" id="IPR007848">
    <property type="entry name" value="Small_mtfrase_dom"/>
</dbReference>
<dbReference type="GeneID" id="64117050"/>
<gene>
    <name evidence="5 8" type="primary">prmC</name>
    <name evidence="8" type="ORF">BU072_07165</name>
</gene>
<evidence type="ECO:0000313" key="8">
    <source>
        <dbReference type="EMBL" id="PTI29618.1"/>
    </source>
</evidence>
<protein>
    <recommendedName>
        <fullName evidence="5">Release factor glutamine methyltransferase</fullName>
        <shortName evidence="5">RF MTase</shortName>
        <ecNumber evidence="5">2.1.1.297</ecNumber>
    </recommendedName>
    <alternativeName>
        <fullName evidence="5">N5-glutamine methyltransferase PrmC</fullName>
    </alternativeName>
    <alternativeName>
        <fullName evidence="5">Protein-(glutamine-N5) MTase PrmC</fullName>
    </alternativeName>
    <alternativeName>
        <fullName evidence="5">Protein-glutamine N-methyltransferase PrmC</fullName>
    </alternativeName>
</protein>
<feature type="binding site" evidence="5">
    <location>
        <begin position="120"/>
        <end position="124"/>
    </location>
    <ligand>
        <name>S-adenosyl-L-methionine</name>
        <dbReference type="ChEBI" id="CHEBI:59789"/>
    </ligand>
</feature>
<keyword evidence="3 5" id="KW-0949">S-adenosyl-L-methionine</keyword>
<feature type="binding site" evidence="5">
    <location>
        <position position="143"/>
    </location>
    <ligand>
        <name>S-adenosyl-L-methionine</name>
        <dbReference type="ChEBI" id="CHEBI:59789"/>
    </ligand>
</feature>
<dbReference type="Pfam" id="PF17827">
    <property type="entry name" value="PrmC_N"/>
    <property type="match status" value="1"/>
</dbReference>
<dbReference type="PROSITE" id="PS00092">
    <property type="entry name" value="N6_MTASE"/>
    <property type="match status" value="1"/>
</dbReference>
<feature type="binding site" evidence="5">
    <location>
        <begin position="187"/>
        <end position="190"/>
    </location>
    <ligand>
        <name>substrate</name>
    </ligand>
</feature>
<evidence type="ECO:0000256" key="3">
    <source>
        <dbReference type="ARBA" id="ARBA00022691"/>
    </source>
</evidence>
<dbReference type="GO" id="GO:0003676">
    <property type="term" value="F:nucleic acid binding"/>
    <property type="evidence" value="ECO:0007669"/>
    <property type="project" value="InterPro"/>
</dbReference>
<accession>A0A2T4PTC6</accession>
<comment type="similarity">
    <text evidence="5">Belongs to the protein N5-glutamine methyltransferase family. PrmC subfamily.</text>
</comment>
<dbReference type="HAMAP" id="MF_02126">
    <property type="entry name" value="RF_methyltr_PrmC"/>
    <property type="match status" value="1"/>
</dbReference>
<proteinExistence type="inferred from homology"/>
<dbReference type="EC" id="2.1.1.297" evidence="5"/>
<evidence type="ECO:0000313" key="9">
    <source>
        <dbReference type="Proteomes" id="UP000241209"/>
    </source>
</evidence>
<feature type="domain" description="Methyltransferase small" evidence="6">
    <location>
        <begin position="109"/>
        <end position="195"/>
    </location>
</feature>
<dbReference type="GO" id="GO:0102559">
    <property type="term" value="F:peptide chain release factor N(5)-glutamine methyltransferase activity"/>
    <property type="evidence" value="ECO:0007669"/>
    <property type="project" value="UniProtKB-EC"/>
</dbReference>
<evidence type="ECO:0000256" key="4">
    <source>
        <dbReference type="ARBA" id="ARBA00048391"/>
    </source>
</evidence>
<evidence type="ECO:0000256" key="2">
    <source>
        <dbReference type="ARBA" id="ARBA00022679"/>
    </source>
</evidence>
<dbReference type="RefSeq" id="WP_016910983.1">
    <property type="nucleotide sequence ID" value="NZ_CANQVP010000100.1"/>
</dbReference>
<dbReference type="InterPro" id="IPR029063">
    <property type="entry name" value="SAM-dependent_MTases_sf"/>
</dbReference>
<feature type="domain" description="Release factor glutamine methyltransferase N-terminal" evidence="7">
    <location>
        <begin position="8"/>
        <end position="76"/>
    </location>
</feature>
<dbReference type="InterPro" id="IPR019874">
    <property type="entry name" value="RF_methyltr_PrmC"/>
</dbReference>
<comment type="caution">
    <text evidence="8">The sequence shown here is derived from an EMBL/GenBank/DDBJ whole genome shotgun (WGS) entry which is preliminary data.</text>
</comment>
<keyword evidence="2 5" id="KW-0808">Transferase</keyword>
<reference evidence="8 9" key="1">
    <citation type="journal article" date="2016" name="Front. Microbiol.">
        <title>Comprehensive Phylogenetic Analysis of Bovine Non-aureus Staphylococci Species Based on Whole-Genome Sequencing.</title>
        <authorList>
            <person name="Naushad S."/>
            <person name="Barkema H.W."/>
            <person name="Luby C."/>
            <person name="Condas L.A."/>
            <person name="Nobrega D.B."/>
            <person name="Carson D.A."/>
            <person name="De Buck J."/>
        </authorList>
    </citation>
    <scope>NUCLEOTIDE SEQUENCE [LARGE SCALE GENOMIC DNA]</scope>
    <source>
        <strain evidence="8 9">SNUC 2204</strain>
    </source>
</reference>
<dbReference type="STRING" id="1167632.GCA_000286335_00258"/>
<dbReference type="Gene3D" id="1.10.8.10">
    <property type="entry name" value="DNA helicase RuvA subunit, C-terminal domain"/>
    <property type="match status" value="1"/>
</dbReference>
<comment type="catalytic activity">
    <reaction evidence="4 5">
        <text>L-glutaminyl-[peptide chain release factor] + S-adenosyl-L-methionine = N(5)-methyl-L-glutaminyl-[peptide chain release factor] + S-adenosyl-L-homocysteine + H(+)</text>
        <dbReference type="Rhea" id="RHEA:42896"/>
        <dbReference type="Rhea" id="RHEA-COMP:10271"/>
        <dbReference type="Rhea" id="RHEA-COMP:10272"/>
        <dbReference type="ChEBI" id="CHEBI:15378"/>
        <dbReference type="ChEBI" id="CHEBI:30011"/>
        <dbReference type="ChEBI" id="CHEBI:57856"/>
        <dbReference type="ChEBI" id="CHEBI:59789"/>
        <dbReference type="ChEBI" id="CHEBI:61891"/>
        <dbReference type="EC" id="2.1.1.297"/>
    </reaction>
</comment>
<keyword evidence="1 5" id="KW-0489">Methyltransferase</keyword>
<dbReference type="Gene3D" id="3.40.50.150">
    <property type="entry name" value="Vaccinia Virus protein VP39"/>
    <property type="match status" value="1"/>
</dbReference>
<dbReference type="InterPro" id="IPR002052">
    <property type="entry name" value="DNA_methylase_N6_adenine_CS"/>
</dbReference>
<evidence type="ECO:0000259" key="7">
    <source>
        <dbReference type="Pfam" id="PF17827"/>
    </source>
</evidence>
<dbReference type="SUPFAM" id="SSF53335">
    <property type="entry name" value="S-adenosyl-L-methionine-dependent methyltransferases"/>
    <property type="match status" value="1"/>
</dbReference>
<dbReference type="PANTHER" id="PTHR18895:SF74">
    <property type="entry name" value="MTRF1L RELEASE FACTOR GLUTAMINE METHYLTRANSFERASE"/>
    <property type="match status" value="1"/>
</dbReference>
<dbReference type="AlphaFoldDB" id="A0A2T4PTC6"/>
<evidence type="ECO:0000259" key="6">
    <source>
        <dbReference type="Pfam" id="PF05175"/>
    </source>
</evidence>
<dbReference type="Proteomes" id="UP000241209">
    <property type="component" value="Unassembled WGS sequence"/>
</dbReference>
<dbReference type="InterPro" id="IPR004556">
    <property type="entry name" value="HemK-like"/>
</dbReference>
<dbReference type="NCBIfam" id="TIGR00536">
    <property type="entry name" value="hemK_fam"/>
    <property type="match status" value="1"/>
</dbReference>
<evidence type="ECO:0000256" key="1">
    <source>
        <dbReference type="ARBA" id="ARBA00022603"/>
    </source>
</evidence>
<comment type="function">
    <text evidence="5">Methylates the class 1 translation termination release factors RF1/PrfA and RF2/PrfB on the glutamine residue of the universally conserved GGQ motif.</text>
</comment>
<dbReference type="OrthoDB" id="9800643at2"/>
<name>A0A2T4PTC6_9STAP</name>
<dbReference type="InterPro" id="IPR040758">
    <property type="entry name" value="PrmC_N"/>
</dbReference>
<dbReference type="EMBL" id="PZFK01000012">
    <property type="protein sequence ID" value="PTI29618.1"/>
    <property type="molecule type" value="Genomic_DNA"/>
</dbReference>
<evidence type="ECO:0000256" key="5">
    <source>
        <dbReference type="HAMAP-Rule" id="MF_02126"/>
    </source>
</evidence>
<dbReference type="InterPro" id="IPR050320">
    <property type="entry name" value="N5-glutamine_MTase"/>
</dbReference>
<dbReference type="Pfam" id="PF05175">
    <property type="entry name" value="MTS"/>
    <property type="match status" value="1"/>
</dbReference>
<comment type="caution">
    <text evidence="5">Lacks conserved residue(s) required for the propagation of feature annotation.</text>
</comment>
<feature type="binding site" evidence="5">
    <location>
        <position position="187"/>
    </location>
    <ligand>
        <name>S-adenosyl-L-methionine</name>
        <dbReference type="ChEBI" id="CHEBI:59789"/>
    </ligand>
</feature>